<protein>
    <submittedName>
        <fullName evidence="2">Uncharacterized protein</fullName>
    </submittedName>
</protein>
<gene>
    <name evidence="2" type="ORF">F8M41_000922</name>
</gene>
<evidence type="ECO:0000256" key="1">
    <source>
        <dbReference type="SAM" id="MobiDB-lite"/>
    </source>
</evidence>
<evidence type="ECO:0000313" key="3">
    <source>
        <dbReference type="Proteomes" id="UP000439903"/>
    </source>
</evidence>
<evidence type="ECO:0000313" key="2">
    <source>
        <dbReference type="EMBL" id="KAF0458655.1"/>
    </source>
</evidence>
<dbReference type="OrthoDB" id="2420776at2759"/>
<proteinExistence type="predicted"/>
<dbReference type="EMBL" id="WTPW01001075">
    <property type="protein sequence ID" value="KAF0458655.1"/>
    <property type="molecule type" value="Genomic_DNA"/>
</dbReference>
<accession>A0A8H4A874</accession>
<comment type="caution">
    <text evidence="2">The sequence shown here is derived from an EMBL/GenBank/DDBJ whole genome shotgun (WGS) entry which is preliminary data.</text>
</comment>
<keyword evidence="3" id="KW-1185">Reference proteome</keyword>
<dbReference type="Proteomes" id="UP000439903">
    <property type="component" value="Unassembled WGS sequence"/>
</dbReference>
<organism evidence="2 3">
    <name type="scientific">Gigaspora margarita</name>
    <dbReference type="NCBI Taxonomy" id="4874"/>
    <lineage>
        <taxon>Eukaryota</taxon>
        <taxon>Fungi</taxon>
        <taxon>Fungi incertae sedis</taxon>
        <taxon>Mucoromycota</taxon>
        <taxon>Glomeromycotina</taxon>
        <taxon>Glomeromycetes</taxon>
        <taxon>Diversisporales</taxon>
        <taxon>Gigasporaceae</taxon>
        <taxon>Gigaspora</taxon>
    </lineage>
</organism>
<feature type="region of interest" description="Disordered" evidence="1">
    <location>
        <begin position="1"/>
        <end position="34"/>
    </location>
</feature>
<feature type="compositionally biased region" description="Polar residues" evidence="1">
    <location>
        <begin position="1"/>
        <end position="12"/>
    </location>
</feature>
<dbReference type="AlphaFoldDB" id="A0A8H4A874"/>
<sequence length="222" mass="25893">MNDLSINIAQNSTHDDQHQVSDEEQDITNENSASFIPTGKMGKLPTKIYKELKLPNETRQHILQTFPRNALIKFTPPPMDKKLAKRMRKEAKEIDKTLQRVSYRTSSILRPLDNAIRTLYQTKPDTQNKQALEICEYMETSLLSSRTLLLDSLSYISEQREEHTIKCIYPTHQTKSDVERLFAEKLKDIIKAKNEETKFFNDAAWQNRCAQFSQTEFKNKPL</sequence>
<reference evidence="2 3" key="1">
    <citation type="journal article" date="2019" name="Environ. Microbiol.">
        <title>At the nexus of three kingdoms: the genome of the mycorrhizal fungus Gigaspora margarita provides insights into plant, endobacterial and fungal interactions.</title>
        <authorList>
            <person name="Venice F."/>
            <person name="Ghignone S."/>
            <person name="Salvioli di Fossalunga A."/>
            <person name="Amselem J."/>
            <person name="Novero M."/>
            <person name="Xianan X."/>
            <person name="Sedzielewska Toro K."/>
            <person name="Morin E."/>
            <person name="Lipzen A."/>
            <person name="Grigoriev I.V."/>
            <person name="Henrissat B."/>
            <person name="Martin F.M."/>
            <person name="Bonfante P."/>
        </authorList>
    </citation>
    <scope>NUCLEOTIDE SEQUENCE [LARGE SCALE GENOMIC DNA]</scope>
    <source>
        <strain evidence="2 3">BEG34</strain>
    </source>
</reference>
<name>A0A8H4A874_GIGMA</name>